<accession>A0AC35GR51</accession>
<dbReference type="Proteomes" id="UP000887580">
    <property type="component" value="Unplaced"/>
</dbReference>
<evidence type="ECO:0000313" key="1">
    <source>
        <dbReference type="Proteomes" id="UP000887580"/>
    </source>
</evidence>
<name>A0AC35GR51_9BILA</name>
<sequence length="211" mass="23448">MTSRTAGEGTKTVCICMHTSEYGGNVKAKYCSKHARICFVTDQCYGKKPEVKKYCRYDAVTLPQTDGRLFRKYHIKVNGNKAMVLKEGQRDTVLDIAQVSYQNQRKLPEFDIGLVAFYDDTNTQHDCTDYIQKCHHSDALFIDTQLNDDLGPHELPSTVPPFVPVVTTEEPYNTTSNDTTFAPPLPTTEETAGAGLALYICLGIVGAIVIL</sequence>
<protein>
    <submittedName>
        <fullName evidence="2">Uncharacterized protein</fullName>
    </submittedName>
</protein>
<organism evidence="1 2">
    <name type="scientific">Panagrolaimus sp. PS1159</name>
    <dbReference type="NCBI Taxonomy" id="55785"/>
    <lineage>
        <taxon>Eukaryota</taxon>
        <taxon>Metazoa</taxon>
        <taxon>Ecdysozoa</taxon>
        <taxon>Nematoda</taxon>
        <taxon>Chromadorea</taxon>
        <taxon>Rhabditida</taxon>
        <taxon>Tylenchina</taxon>
        <taxon>Panagrolaimomorpha</taxon>
        <taxon>Panagrolaimoidea</taxon>
        <taxon>Panagrolaimidae</taxon>
        <taxon>Panagrolaimus</taxon>
    </lineage>
</organism>
<proteinExistence type="predicted"/>
<dbReference type="WBParaSite" id="PS1159_v2.g7931.t1">
    <property type="protein sequence ID" value="PS1159_v2.g7931.t1"/>
    <property type="gene ID" value="PS1159_v2.g7931"/>
</dbReference>
<evidence type="ECO:0000313" key="2">
    <source>
        <dbReference type="WBParaSite" id="PS1159_v2.g7931.t1"/>
    </source>
</evidence>
<reference evidence="2" key="1">
    <citation type="submission" date="2022-11" db="UniProtKB">
        <authorList>
            <consortium name="WormBaseParasite"/>
        </authorList>
    </citation>
    <scope>IDENTIFICATION</scope>
</reference>